<feature type="domain" description="HTH asnC-type" evidence="5">
    <location>
        <begin position="176"/>
        <end position="212"/>
    </location>
</feature>
<comment type="caution">
    <text evidence="6">The sequence shown here is derived from an EMBL/GenBank/DDBJ whole genome shotgun (WGS) entry which is preliminary data.</text>
</comment>
<dbReference type="InterPro" id="IPR036390">
    <property type="entry name" value="WH_DNA-bd_sf"/>
</dbReference>
<proteinExistence type="predicted"/>
<dbReference type="GO" id="GO:0043200">
    <property type="term" value="P:response to amino acid"/>
    <property type="evidence" value="ECO:0007669"/>
    <property type="project" value="TreeGrafter"/>
</dbReference>
<dbReference type="AlphaFoldDB" id="A0A561UBR8"/>
<dbReference type="InterPro" id="IPR000485">
    <property type="entry name" value="AsnC-type_HTH_dom"/>
</dbReference>
<dbReference type="Gene3D" id="1.10.10.10">
    <property type="entry name" value="Winged helix-like DNA-binding domain superfamily/Winged helix DNA-binding domain"/>
    <property type="match status" value="2"/>
</dbReference>
<evidence type="ECO:0000256" key="3">
    <source>
        <dbReference type="ARBA" id="ARBA00023163"/>
    </source>
</evidence>
<sequence>MELDDLRLVRALQLAPRAGFARLAEVLGMHERTVARRYRRLHRAGVLRIFGVVNPLAVGHQLWQVRVRCRPDAAESLAAGLAARDDVAWVAVTAAGAEVLFAIRSHSAERSELLLTRGLPRSARVLDIGAGLVLHVFLGLGSQGWSELAGLLTPAEVEQLDVARGEPEELAPEPYDPAIVRVLAADGRATTARIAEAAGISEGRAARRLAALLRSRTVVIDLDLAHGAFGLTVGAQLCLTVAPARLREVGEALAALPEVGYVAALSGRENLVAAVACRDLRRLYEFTVDRVGALDGVVALEVLPYARVVKQSGGLLVDGRLVDG</sequence>
<dbReference type="Proteomes" id="UP000317940">
    <property type="component" value="Unassembled WGS sequence"/>
</dbReference>
<dbReference type="SUPFAM" id="SSF46785">
    <property type="entry name" value="Winged helix' DNA-binding domain"/>
    <property type="match status" value="2"/>
</dbReference>
<dbReference type="InterPro" id="IPR011008">
    <property type="entry name" value="Dimeric_a/b-barrel"/>
</dbReference>
<dbReference type="RefSeq" id="WP_145903116.1">
    <property type="nucleotide sequence ID" value="NZ_BAAAMZ010000004.1"/>
</dbReference>
<accession>A0A561UBR8</accession>
<dbReference type="InterPro" id="IPR019887">
    <property type="entry name" value="Tscrpt_reg_AsnC/Lrp_C"/>
</dbReference>
<feature type="domain" description="HTH asnC-type" evidence="5">
    <location>
        <begin position="5"/>
        <end position="42"/>
    </location>
</feature>
<dbReference type="PANTHER" id="PTHR30154:SF34">
    <property type="entry name" value="TRANSCRIPTIONAL REGULATOR AZLB"/>
    <property type="match status" value="1"/>
</dbReference>
<dbReference type="SMART" id="SM00344">
    <property type="entry name" value="HTH_ASNC"/>
    <property type="match status" value="2"/>
</dbReference>
<name>A0A561UBR8_9ACTN</name>
<evidence type="ECO:0000313" key="7">
    <source>
        <dbReference type="Proteomes" id="UP000317940"/>
    </source>
</evidence>
<evidence type="ECO:0000256" key="1">
    <source>
        <dbReference type="ARBA" id="ARBA00023015"/>
    </source>
</evidence>
<keyword evidence="7" id="KW-1185">Reference proteome</keyword>
<keyword evidence="1" id="KW-0805">Transcription regulation</keyword>
<dbReference type="OrthoDB" id="3453230at2"/>
<dbReference type="EMBL" id="VIWT01000001">
    <property type="protein sequence ID" value="TWF96812.1"/>
    <property type="molecule type" value="Genomic_DNA"/>
</dbReference>
<dbReference type="InterPro" id="IPR036388">
    <property type="entry name" value="WH-like_DNA-bd_sf"/>
</dbReference>
<feature type="domain" description="Transcription regulator AsnC/Lrp ligand binding" evidence="4">
    <location>
        <begin position="239"/>
        <end position="299"/>
    </location>
</feature>
<keyword evidence="2" id="KW-0238">DNA-binding</keyword>
<evidence type="ECO:0000259" key="5">
    <source>
        <dbReference type="Pfam" id="PF13404"/>
    </source>
</evidence>
<dbReference type="GO" id="GO:0043565">
    <property type="term" value="F:sequence-specific DNA binding"/>
    <property type="evidence" value="ECO:0007669"/>
    <property type="project" value="InterPro"/>
</dbReference>
<dbReference type="Pfam" id="PF01037">
    <property type="entry name" value="AsnC_trans_reg"/>
    <property type="match status" value="1"/>
</dbReference>
<evidence type="ECO:0000313" key="6">
    <source>
        <dbReference type="EMBL" id="TWF96812.1"/>
    </source>
</evidence>
<dbReference type="Pfam" id="PF13404">
    <property type="entry name" value="HTH_AsnC-type"/>
    <property type="match status" value="2"/>
</dbReference>
<evidence type="ECO:0000256" key="2">
    <source>
        <dbReference type="ARBA" id="ARBA00023125"/>
    </source>
</evidence>
<dbReference type="PANTHER" id="PTHR30154">
    <property type="entry name" value="LEUCINE-RESPONSIVE REGULATORY PROTEIN"/>
    <property type="match status" value="1"/>
</dbReference>
<organism evidence="6 7">
    <name type="scientific">Kitasatospora viridis</name>
    <dbReference type="NCBI Taxonomy" id="281105"/>
    <lineage>
        <taxon>Bacteria</taxon>
        <taxon>Bacillati</taxon>
        <taxon>Actinomycetota</taxon>
        <taxon>Actinomycetes</taxon>
        <taxon>Kitasatosporales</taxon>
        <taxon>Streptomycetaceae</taxon>
        <taxon>Kitasatospora</taxon>
    </lineage>
</organism>
<reference evidence="6 7" key="1">
    <citation type="submission" date="2019-06" db="EMBL/GenBank/DDBJ databases">
        <title>Sequencing the genomes of 1000 actinobacteria strains.</title>
        <authorList>
            <person name="Klenk H.-P."/>
        </authorList>
    </citation>
    <scope>NUCLEOTIDE SEQUENCE [LARGE SCALE GENOMIC DNA]</scope>
    <source>
        <strain evidence="6 7">DSM 44826</strain>
    </source>
</reference>
<dbReference type="SUPFAM" id="SSF54909">
    <property type="entry name" value="Dimeric alpha+beta barrel"/>
    <property type="match status" value="1"/>
</dbReference>
<protein>
    <submittedName>
        <fullName evidence="6">AsnC family transcriptional regulator</fullName>
    </submittedName>
</protein>
<dbReference type="InterPro" id="IPR019888">
    <property type="entry name" value="Tscrpt_reg_AsnC-like"/>
</dbReference>
<gene>
    <name evidence="6" type="ORF">FHX73_11585</name>
</gene>
<dbReference type="GO" id="GO:0005829">
    <property type="term" value="C:cytosol"/>
    <property type="evidence" value="ECO:0007669"/>
    <property type="project" value="TreeGrafter"/>
</dbReference>
<keyword evidence="3" id="KW-0804">Transcription</keyword>
<dbReference type="Gene3D" id="3.30.70.920">
    <property type="match status" value="1"/>
</dbReference>
<evidence type="ECO:0000259" key="4">
    <source>
        <dbReference type="Pfam" id="PF01037"/>
    </source>
</evidence>